<evidence type="ECO:0000256" key="1">
    <source>
        <dbReference type="ARBA" id="ARBA00009624"/>
    </source>
</evidence>
<accession>A0AAV1RB49</accession>
<feature type="compositionally biased region" description="Acidic residues" evidence="2">
    <location>
        <begin position="157"/>
        <end position="169"/>
    </location>
</feature>
<comment type="similarity">
    <text evidence="1">Belongs to the eukaryotic mitochondrial porin (TC 1.B.8.1) family.</text>
</comment>
<keyword evidence="4" id="KW-1185">Reference proteome</keyword>
<dbReference type="PANTHER" id="PTHR11743:SF23">
    <property type="entry name" value="MITOCHONDRIAL OUTER MEMBRANE PROTEIN PORIN 5-RELATED"/>
    <property type="match status" value="1"/>
</dbReference>
<dbReference type="Gene3D" id="2.40.160.10">
    <property type="entry name" value="Porin"/>
    <property type="match status" value="1"/>
</dbReference>
<name>A0AAV1RB49_9ROSI</name>
<dbReference type="InterPro" id="IPR023614">
    <property type="entry name" value="Porin_dom_sf"/>
</dbReference>
<proteinExistence type="inferred from homology"/>
<evidence type="ECO:0000256" key="2">
    <source>
        <dbReference type="SAM" id="MobiDB-lite"/>
    </source>
</evidence>
<dbReference type="InterPro" id="IPR001925">
    <property type="entry name" value="Porin_Euk"/>
</dbReference>
<dbReference type="Proteomes" id="UP001314170">
    <property type="component" value="Unassembled WGS sequence"/>
</dbReference>
<evidence type="ECO:0000313" key="3">
    <source>
        <dbReference type="EMBL" id="CAK7332363.1"/>
    </source>
</evidence>
<feature type="region of interest" description="Disordered" evidence="2">
    <location>
        <begin position="145"/>
        <end position="169"/>
    </location>
</feature>
<organism evidence="3 4">
    <name type="scientific">Dovyalis caffra</name>
    <dbReference type="NCBI Taxonomy" id="77055"/>
    <lineage>
        <taxon>Eukaryota</taxon>
        <taxon>Viridiplantae</taxon>
        <taxon>Streptophyta</taxon>
        <taxon>Embryophyta</taxon>
        <taxon>Tracheophyta</taxon>
        <taxon>Spermatophyta</taxon>
        <taxon>Magnoliopsida</taxon>
        <taxon>eudicotyledons</taxon>
        <taxon>Gunneridae</taxon>
        <taxon>Pentapetalae</taxon>
        <taxon>rosids</taxon>
        <taxon>fabids</taxon>
        <taxon>Malpighiales</taxon>
        <taxon>Salicaceae</taxon>
        <taxon>Flacourtieae</taxon>
        <taxon>Dovyalis</taxon>
    </lineage>
</organism>
<dbReference type="PANTHER" id="PTHR11743">
    <property type="entry name" value="VOLTAGE-DEPENDENT ANION-SELECTIVE CHANNEL"/>
    <property type="match status" value="1"/>
</dbReference>
<comment type="caution">
    <text evidence="3">The sequence shown here is derived from an EMBL/GenBank/DDBJ whole genome shotgun (WGS) entry which is preliminary data.</text>
</comment>
<reference evidence="3 4" key="1">
    <citation type="submission" date="2024-01" db="EMBL/GenBank/DDBJ databases">
        <authorList>
            <person name="Waweru B."/>
        </authorList>
    </citation>
    <scope>NUCLEOTIDE SEQUENCE [LARGE SCALE GENOMIC DNA]</scope>
</reference>
<sequence>MRLPSIHRSVIQLSATFGTSHLAFGEETIYGISSKRIREFNAGIRKKVAAAAAVISQSLSEKENVLVVRGTWIRDDLTTIKARFDSRGKLVTLLHHEIKPKTYVNISSEFDPKALDRILIWIPWLLSPPLLGSITGLTVWLCSDSDSDSDSNPYSDSDSDSDPDSDSDF</sequence>
<dbReference type="GO" id="GO:0005741">
    <property type="term" value="C:mitochondrial outer membrane"/>
    <property type="evidence" value="ECO:0007669"/>
    <property type="project" value="InterPro"/>
</dbReference>
<evidence type="ECO:0000313" key="4">
    <source>
        <dbReference type="Proteomes" id="UP001314170"/>
    </source>
</evidence>
<dbReference type="EMBL" id="CAWUPB010000913">
    <property type="protein sequence ID" value="CAK7332363.1"/>
    <property type="molecule type" value="Genomic_DNA"/>
</dbReference>
<gene>
    <name evidence="3" type="ORF">DCAF_LOCUS8942</name>
</gene>
<dbReference type="AlphaFoldDB" id="A0AAV1RB49"/>
<dbReference type="GO" id="GO:0008308">
    <property type="term" value="F:voltage-gated monoatomic anion channel activity"/>
    <property type="evidence" value="ECO:0007669"/>
    <property type="project" value="InterPro"/>
</dbReference>
<protein>
    <submittedName>
        <fullName evidence="3">Uncharacterized protein</fullName>
    </submittedName>
</protein>